<reference evidence="5" key="1">
    <citation type="submission" date="2016-07" db="EMBL/GenBank/DDBJ databases">
        <authorList>
            <person name="Florea S."/>
            <person name="Webb J.S."/>
            <person name="Jaromczyk J."/>
            <person name="Schardl C.L."/>
        </authorList>
    </citation>
    <scope>NUCLEOTIDE SEQUENCE [LARGE SCALE GENOMIC DNA]</scope>
    <source>
        <strain evidence="5">CY1</strain>
    </source>
</reference>
<dbReference type="PANTHER" id="PTHR48107">
    <property type="entry name" value="NADPH-DEPENDENT ALDEHYDE REDUCTASE-LIKE PROTEIN, CHLOROPLASTIC-RELATED"/>
    <property type="match status" value="1"/>
</dbReference>
<sequence length="246" mass="26700">MNSLNGKVALITGSSRGIGRGIAERLSELGAKVVINYSNSAEDAFALVDTILSNGRKALAVRADLSRIDEIEEMFAKTMAEFGQVDILINNAAVMTNNPLSEVTEKEFEHQFAVNVKGVFFACQQAWKHMESNGRIVNISTAGTKLTFPDMSVYASTKGAVEHLTRQLAKEFGSKQITVNAVAPGPIQTEHFFVGKSEEELEFMKGMNSLGRLGTPVDIANVIEYLVSDNADWITGQTIHVNGGMN</sequence>
<dbReference type="STRING" id="1469647.BC351_13960"/>
<dbReference type="RefSeq" id="WP_079421362.1">
    <property type="nucleotide sequence ID" value="NZ_MBTG01000073.1"/>
</dbReference>
<evidence type="ECO:0000313" key="4">
    <source>
        <dbReference type="EMBL" id="OPH46594.1"/>
    </source>
</evidence>
<proteinExistence type="inferred from homology"/>
<dbReference type="OrthoDB" id="9803333at2"/>
<evidence type="ECO:0000256" key="1">
    <source>
        <dbReference type="ARBA" id="ARBA00006484"/>
    </source>
</evidence>
<dbReference type="Gene3D" id="3.40.50.720">
    <property type="entry name" value="NAD(P)-binding Rossmann-like Domain"/>
    <property type="match status" value="1"/>
</dbReference>
<keyword evidence="2" id="KW-0521">NADP</keyword>
<dbReference type="PRINTS" id="PR00081">
    <property type="entry name" value="GDHRDH"/>
</dbReference>
<keyword evidence="3" id="KW-0560">Oxidoreductase</keyword>
<dbReference type="GO" id="GO:0016614">
    <property type="term" value="F:oxidoreductase activity, acting on CH-OH group of donors"/>
    <property type="evidence" value="ECO:0007669"/>
    <property type="project" value="UniProtKB-ARBA"/>
</dbReference>
<dbReference type="Proteomes" id="UP000190626">
    <property type="component" value="Unassembled WGS sequence"/>
</dbReference>
<organism evidence="4 5">
    <name type="scientific">Paenibacillus ferrarius</name>
    <dbReference type="NCBI Taxonomy" id="1469647"/>
    <lineage>
        <taxon>Bacteria</taxon>
        <taxon>Bacillati</taxon>
        <taxon>Bacillota</taxon>
        <taxon>Bacilli</taxon>
        <taxon>Bacillales</taxon>
        <taxon>Paenibacillaceae</taxon>
        <taxon>Paenibacillus</taxon>
    </lineage>
</organism>
<dbReference type="InterPro" id="IPR036291">
    <property type="entry name" value="NAD(P)-bd_dom_sf"/>
</dbReference>
<dbReference type="PRINTS" id="PR00080">
    <property type="entry name" value="SDRFAMILY"/>
</dbReference>
<dbReference type="CDD" id="cd05362">
    <property type="entry name" value="THN_reductase-like_SDR_c"/>
    <property type="match status" value="1"/>
</dbReference>
<evidence type="ECO:0000256" key="3">
    <source>
        <dbReference type="ARBA" id="ARBA00023002"/>
    </source>
</evidence>
<dbReference type="FunFam" id="3.40.50.720:FF:000374">
    <property type="entry name" value="3-oxoacyl-(Acyl-carrier-protein) reductase"/>
    <property type="match status" value="1"/>
</dbReference>
<comment type="similarity">
    <text evidence="1">Belongs to the short-chain dehydrogenases/reductases (SDR) family.</text>
</comment>
<dbReference type="SUPFAM" id="SSF51735">
    <property type="entry name" value="NAD(P)-binding Rossmann-fold domains"/>
    <property type="match status" value="1"/>
</dbReference>
<dbReference type="Pfam" id="PF13561">
    <property type="entry name" value="adh_short_C2"/>
    <property type="match status" value="1"/>
</dbReference>
<gene>
    <name evidence="4" type="ORF">BC351_13960</name>
</gene>
<evidence type="ECO:0000256" key="2">
    <source>
        <dbReference type="ARBA" id="ARBA00022857"/>
    </source>
</evidence>
<keyword evidence="5" id="KW-1185">Reference proteome</keyword>
<dbReference type="InterPro" id="IPR002347">
    <property type="entry name" value="SDR_fam"/>
</dbReference>
<evidence type="ECO:0000313" key="5">
    <source>
        <dbReference type="Proteomes" id="UP000190626"/>
    </source>
</evidence>
<dbReference type="EMBL" id="MBTG01000073">
    <property type="protein sequence ID" value="OPH46594.1"/>
    <property type="molecule type" value="Genomic_DNA"/>
</dbReference>
<name>A0A1V4H610_9BACL</name>
<dbReference type="NCBIfam" id="NF005559">
    <property type="entry name" value="PRK07231.1"/>
    <property type="match status" value="1"/>
</dbReference>
<protein>
    <submittedName>
        <fullName evidence="4">3-ketoacyl-ACP reductase</fullName>
    </submittedName>
</protein>
<accession>A0A1V4H610</accession>
<dbReference type="AlphaFoldDB" id="A0A1V4H610"/>
<dbReference type="PANTHER" id="PTHR48107:SF7">
    <property type="entry name" value="RE15974P"/>
    <property type="match status" value="1"/>
</dbReference>
<comment type="caution">
    <text evidence="4">The sequence shown here is derived from an EMBL/GenBank/DDBJ whole genome shotgun (WGS) entry which is preliminary data.</text>
</comment>